<dbReference type="SUPFAM" id="SSF56112">
    <property type="entry name" value="Protein kinase-like (PK-like)"/>
    <property type="match status" value="1"/>
</dbReference>
<organism evidence="9 10">
    <name type="scientific">Asaia lannensis NBRC 102526</name>
    <dbReference type="NCBI Taxonomy" id="1307926"/>
    <lineage>
        <taxon>Bacteria</taxon>
        <taxon>Pseudomonadati</taxon>
        <taxon>Pseudomonadota</taxon>
        <taxon>Alphaproteobacteria</taxon>
        <taxon>Acetobacterales</taxon>
        <taxon>Acetobacteraceae</taxon>
        <taxon>Asaia</taxon>
    </lineage>
</organism>
<evidence type="ECO:0000256" key="2">
    <source>
        <dbReference type="ARBA" id="ARBA00011738"/>
    </source>
</evidence>
<comment type="subunit">
    <text evidence="2">Homodimer.</text>
</comment>
<keyword evidence="4 9" id="KW-0808">Transferase</keyword>
<evidence type="ECO:0000256" key="7">
    <source>
        <dbReference type="ARBA" id="ARBA00022840"/>
    </source>
</evidence>
<dbReference type="Gene3D" id="3.30.200.20">
    <property type="entry name" value="Phosphorylase Kinase, domain 1"/>
    <property type="match status" value="1"/>
</dbReference>
<dbReference type="InterPro" id="IPR011009">
    <property type="entry name" value="Kinase-like_dom_sf"/>
</dbReference>
<protein>
    <recommendedName>
        <fullName evidence="3">S-methyl-5-thioribose kinase</fullName>
        <ecNumber evidence="3">2.7.1.100</ecNumber>
    </recommendedName>
</protein>
<evidence type="ECO:0000256" key="5">
    <source>
        <dbReference type="ARBA" id="ARBA00022741"/>
    </source>
</evidence>
<evidence type="ECO:0000313" key="9">
    <source>
        <dbReference type="EMBL" id="MCO6159445.1"/>
    </source>
</evidence>
<keyword evidence="10" id="KW-1185">Reference proteome</keyword>
<reference evidence="9 10" key="1">
    <citation type="submission" date="2022-06" db="EMBL/GenBank/DDBJ databases">
        <title>Whole-genome of Asaia lannensis strain LMG 27011T.</title>
        <authorList>
            <person name="Sombolestani A."/>
        </authorList>
    </citation>
    <scope>NUCLEOTIDE SEQUENCE [LARGE SCALE GENOMIC DNA]</scope>
    <source>
        <strain evidence="9 10">NBRC 102526</strain>
    </source>
</reference>
<comment type="caution">
    <text evidence="9">The sequence shown here is derived from an EMBL/GenBank/DDBJ whole genome shotgun (WGS) entry which is preliminary data.</text>
</comment>
<dbReference type="Proteomes" id="UP001523401">
    <property type="component" value="Unassembled WGS sequence"/>
</dbReference>
<proteinExistence type="inferred from homology"/>
<comment type="similarity">
    <text evidence="1">Belongs to the methylthioribose kinase family.</text>
</comment>
<gene>
    <name evidence="9" type="primary">mtnK</name>
    <name evidence="9" type="ORF">NF685_05280</name>
</gene>
<evidence type="ECO:0000256" key="3">
    <source>
        <dbReference type="ARBA" id="ARBA00012128"/>
    </source>
</evidence>
<dbReference type="PANTHER" id="PTHR34273:SF2">
    <property type="entry name" value="METHYLTHIORIBOSE KINASE"/>
    <property type="match status" value="1"/>
</dbReference>
<sequence length="400" mass="44284">MSAYRPLTASTLIDYLADLPSITARLGGDKSNWTAREVSDGNLNTVFIVSGPAGSVCCKQSLPYVRVDPSWAMPLERTLFEARWMQATGKAAGGQVPALYHLDEGLFLIVMENLGHHRVLRDVLIGGTAPAGFGARIGEFIGHAAFATSWRAMPFEDVHILRDIFSRNLALTRITVDLVFTDPYREDCARNHWQSPELDETVLSLQRDHALLLAVERLQERFLSTGQCLLHGDLHTGSVMIGGDDVRIIDGEFALYGPLGFDPGMFIANLALNACAQPDHASWMRDEITLVWENFTRAYLEHWDTAHLRGDVGSLTRQAPCASERSRLFQQIMHDLAGFAGLEMIRRTIGFAQIADYDAAPDRDAQAEARLQALICGRRLICEAQHIGTLDALMSRLQGP</sequence>
<dbReference type="Gene3D" id="3.90.1200.10">
    <property type="match status" value="1"/>
</dbReference>
<evidence type="ECO:0000259" key="8">
    <source>
        <dbReference type="Pfam" id="PF01636"/>
    </source>
</evidence>
<dbReference type="PANTHER" id="PTHR34273">
    <property type="entry name" value="METHYLTHIORIBOSE KINASE"/>
    <property type="match status" value="1"/>
</dbReference>
<evidence type="ECO:0000256" key="1">
    <source>
        <dbReference type="ARBA" id="ARBA00010165"/>
    </source>
</evidence>
<dbReference type="EC" id="2.7.1.100" evidence="3"/>
<evidence type="ECO:0000256" key="6">
    <source>
        <dbReference type="ARBA" id="ARBA00022777"/>
    </source>
</evidence>
<dbReference type="GO" id="GO:0046522">
    <property type="term" value="F:S-methyl-5-thioribose kinase activity"/>
    <property type="evidence" value="ECO:0007669"/>
    <property type="project" value="UniProtKB-EC"/>
</dbReference>
<keyword evidence="6 9" id="KW-0418">Kinase</keyword>
<keyword evidence="5" id="KW-0547">Nucleotide-binding</keyword>
<dbReference type="Pfam" id="PF01636">
    <property type="entry name" value="APH"/>
    <property type="match status" value="1"/>
</dbReference>
<feature type="domain" description="Aminoglycoside phosphotransferase" evidence="8">
    <location>
        <begin position="35"/>
        <end position="300"/>
    </location>
</feature>
<dbReference type="InterPro" id="IPR009212">
    <property type="entry name" value="Methylthioribose_kinase"/>
</dbReference>
<keyword evidence="7" id="KW-0067">ATP-binding</keyword>
<evidence type="ECO:0000313" key="10">
    <source>
        <dbReference type="Proteomes" id="UP001523401"/>
    </source>
</evidence>
<dbReference type="PIRSF" id="PIRSF031134">
    <property type="entry name" value="MTRK"/>
    <property type="match status" value="1"/>
</dbReference>
<accession>A0ABT1CF18</accession>
<name>A0ABT1CF18_9PROT</name>
<dbReference type="EMBL" id="JAMXQU010000003">
    <property type="protein sequence ID" value="MCO6159445.1"/>
    <property type="molecule type" value="Genomic_DNA"/>
</dbReference>
<dbReference type="NCBIfam" id="TIGR01767">
    <property type="entry name" value="MTRK"/>
    <property type="match status" value="1"/>
</dbReference>
<evidence type="ECO:0000256" key="4">
    <source>
        <dbReference type="ARBA" id="ARBA00022679"/>
    </source>
</evidence>
<dbReference type="RefSeq" id="WP_252848877.1">
    <property type="nucleotide sequence ID" value="NZ_BAPW01000023.1"/>
</dbReference>
<dbReference type="InterPro" id="IPR002575">
    <property type="entry name" value="Aminoglycoside_PTrfase"/>
</dbReference>